<evidence type="ECO:0000313" key="3">
    <source>
        <dbReference type="Proteomes" id="UP000501568"/>
    </source>
</evidence>
<protein>
    <recommendedName>
        <fullName evidence="4">Holin</fullName>
    </recommendedName>
</protein>
<evidence type="ECO:0000256" key="1">
    <source>
        <dbReference type="SAM" id="Phobius"/>
    </source>
</evidence>
<reference evidence="2 3" key="1">
    <citation type="submission" date="2020-02" db="EMBL/GenBank/DDBJ databases">
        <authorList>
            <person name="Zheng R.K."/>
            <person name="Sun C.M."/>
        </authorList>
    </citation>
    <scope>NUCLEOTIDE SEQUENCE [LARGE SCALE GENOMIC DNA]</scope>
    <source>
        <strain evidence="3">zrk23</strain>
    </source>
</reference>
<organism evidence="2 3">
    <name type="scientific">Stakelama tenebrarum</name>
    <dbReference type="NCBI Taxonomy" id="2711215"/>
    <lineage>
        <taxon>Bacteria</taxon>
        <taxon>Pseudomonadati</taxon>
        <taxon>Pseudomonadota</taxon>
        <taxon>Alphaproteobacteria</taxon>
        <taxon>Sphingomonadales</taxon>
        <taxon>Sphingomonadaceae</taxon>
        <taxon>Stakelama</taxon>
    </lineage>
</organism>
<dbReference type="InterPro" id="IPR057700">
    <property type="entry name" value="DUF7940"/>
</dbReference>
<evidence type="ECO:0008006" key="4">
    <source>
        <dbReference type="Google" id="ProtNLM"/>
    </source>
</evidence>
<dbReference type="KEGG" id="spzr:G5C33_10255"/>
<dbReference type="Pfam" id="PF25612">
    <property type="entry name" value="DUF7940"/>
    <property type="match status" value="1"/>
</dbReference>
<keyword evidence="1" id="KW-0472">Membrane</keyword>
<dbReference type="EMBL" id="CP049109">
    <property type="protein sequence ID" value="QIG80125.1"/>
    <property type="molecule type" value="Genomic_DNA"/>
</dbReference>
<keyword evidence="3" id="KW-1185">Reference proteome</keyword>
<keyword evidence="1" id="KW-1133">Transmembrane helix</keyword>
<dbReference type="RefSeq" id="WP_165327128.1">
    <property type="nucleotide sequence ID" value="NZ_CP049109.1"/>
</dbReference>
<keyword evidence="1" id="KW-0812">Transmembrane</keyword>
<dbReference type="Proteomes" id="UP000501568">
    <property type="component" value="Chromosome"/>
</dbReference>
<proteinExistence type="predicted"/>
<evidence type="ECO:0000313" key="2">
    <source>
        <dbReference type="EMBL" id="QIG80125.1"/>
    </source>
</evidence>
<feature type="transmembrane region" description="Helical" evidence="1">
    <location>
        <begin position="63"/>
        <end position="80"/>
    </location>
</feature>
<gene>
    <name evidence="2" type="ORF">G5C33_10255</name>
</gene>
<name>A0A6G6Y5D1_9SPHN</name>
<feature type="transmembrane region" description="Helical" evidence="1">
    <location>
        <begin position="28"/>
        <end position="51"/>
    </location>
</feature>
<sequence>MLQAFWGRVRACLVDDWRQAWRWWSIRLGAASGLSFLLSTAEPLLSAWSLLPPESRGLLPETFRWIALALAGFAFVARILKQKEKDDV</sequence>
<dbReference type="AlphaFoldDB" id="A0A6G6Y5D1"/>
<accession>A0A6G6Y5D1</accession>